<comment type="caution">
    <text evidence="1">The sequence shown here is derived from an EMBL/GenBank/DDBJ whole genome shotgun (WGS) entry which is preliminary data.</text>
</comment>
<evidence type="ECO:0000313" key="1">
    <source>
        <dbReference type="EMBL" id="KAJ9097037.1"/>
    </source>
</evidence>
<keyword evidence="2" id="KW-1185">Reference proteome</keyword>
<evidence type="ECO:0000313" key="2">
    <source>
        <dbReference type="Proteomes" id="UP001230649"/>
    </source>
</evidence>
<dbReference type="Proteomes" id="UP001230649">
    <property type="component" value="Unassembled WGS sequence"/>
</dbReference>
<gene>
    <name evidence="1" type="ORF">QFC20_006279</name>
</gene>
<proteinExistence type="predicted"/>
<protein>
    <submittedName>
        <fullName evidence="1">Uncharacterized protein</fullName>
    </submittedName>
</protein>
<reference evidence="1" key="1">
    <citation type="submission" date="2023-04" db="EMBL/GenBank/DDBJ databases">
        <title>Draft Genome sequencing of Naganishia species isolated from polar environments using Oxford Nanopore Technology.</title>
        <authorList>
            <person name="Leo P."/>
            <person name="Venkateswaran K."/>
        </authorList>
    </citation>
    <scope>NUCLEOTIDE SEQUENCE</scope>
    <source>
        <strain evidence="1">MNA-CCFEE 5262</strain>
    </source>
</reference>
<organism evidence="1 2">
    <name type="scientific">Naganishia adeliensis</name>
    <dbReference type="NCBI Taxonomy" id="92952"/>
    <lineage>
        <taxon>Eukaryota</taxon>
        <taxon>Fungi</taxon>
        <taxon>Dikarya</taxon>
        <taxon>Basidiomycota</taxon>
        <taxon>Agaricomycotina</taxon>
        <taxon>Tremellomycetes</taxon>
        <taxon>Filobasidiales</taxon>
        <taxon>Filobasidiaceae</taxon>
        <taxon>Naganishia</taxon>
    </lineage>
</organism>
<name>A0ACC2VEP7_9TREE</name>
<dbReference type="EMBL" id="JASBWS010000107">
    <property type="protein sequence ID" value="KAJ9097037.1"/>
    <property type="molecule type" value="Genomic_DNA"/>
</dbReference>
<sequence length="237" mass="26054">MPGIVVARGVPLVRGSNDVSESPAIVGSHAEGPERIEGLDFPIEKINAHKDEGGSCCVTFRAETGIDDSWGQFQAYVRHGLVTDGKLDSKKLVMAAAHLDLFYQTARSDGAYHDCLKEPLDELIREWKEGLTESGYELKQSLAVYTFRNCDKWSLDDGSPLASVTLVTISGPDETQFSYNTGTVSQSSIWAESGGRLTSEQPEQLITLKREMWDLHFLLDSLREGGSTMWGESPGRP</sequence>
<accession>A0ACC2VEP7</accession>